<dbReference type="RefSeq" id="WP_109258527.1">
    <property type="nucleotide sequence ID" value="NZ_JADMPC010000019.1"/>
</dbReference>
<reference evidence="4 8" key="1">
    <citation type="submission" date="2014-09" db="EMBL/GenBank/DDBJ databases">
        <title>Butyrate-producing bacteria isolated from human gut.</title>
        <authorList>
            <person name="Zhang Q."/>
            <person name="Zhao L."/>
        </authorList>
    </citation>
    <scope>NUCLEOTIDE SEQUENCE [LARGE SCALE GENOMIC DNA]</scope>
    <source>
        <strain evidence="4 8">R22</strain>
    </source>
</reference>
<dbReference type="InterPro" id="IPR036890">
    <property type="entry name" value="HATPase_C_sf"/>
</dbReference>
<accession>A0A2U2EE42</accession>
<feature type="domain" description="Sensor histidine kinase NatK-like C-terminal" evidence="2">
    <location>
        <begin position="309"/>
        <end position="409"/>
    </location>
</feature>
<organism evidence="4 8">
    <name type="scientific">Agathobacter rectalis</name>
    <dbReference type="NCBI Taxonomy" id="39491"/>
    <lineage>
        <taxon>Bacteria</taxon>
        <taxon>Bacillati</taxon>
        <taxon>Bacillota</taxon>
        <taxon>Clostridia</taxon>
        <taxon>Lachnospirales</taxon>
        <taxon>Lachnospiraceae</taxon>
        <taxon>Agathobacter</taxon>
    </lineage>
</organism>
<evidence type="ECO:0000313" key="5">
    <source>
        <dbReference type="EMBL" id="RHA15464.1"/>
    </source>
</evidence>
<evidence type="ECO:0000313" key="11">
    <source>
        <dbReference type="Proteomes" id="UP000286341"/>
    </source>
</evidence>
<feature type="transmembrane region" description="Helical" evidence="1">
    <location>
        <begin position="25"/>
        <end position="44"/>
    </location>
</feature>
<dbReference type="PANTHER" id="PTHR40448:SF1">
    <property type="entry name" value="TWO-COMPONENT SENSOR HISTIDINE KINASE"/>
    <property type="match status" value="1"/>
</dbReference>
<dbReference type="AlphaFoldDB" id="A0A2U2EE42"/>
<feature type="transmembrane region" description="Helical" evidence="1">
    <location>
        <begin position="166"/>
        <end position="194"/>
    </location>
</feature>
<dbReference type="EMBL" id="JRFS01000035">
    <property type="protein sequence ID" value="PWE82785.1"/>
    <property type="molecule type" value="Genomic_DNA"/>
</dbReference>
<dbReference type="Proteomes" id="UP000245905">
    <property type="component" value="Unassembled WGS sequence"/>
</dbReference>
<keyword evidence="1" id="KW-0472">Membrane</keyword>
<dbReference type="EMBL" id="QSFB01000003">
    <property type="protein sequence ID" value="RHA15464.1"/>
    <property type="molecule type" value="Genomic_DNA"/>
</dbReference>
<dbReference type="Proteomes" id="UP001197741">
    <property type="component" value="Unassembled WGS sequence"/>
</dbReference>
<feature type="transmembrane region" description="Helical" evidence="1">
    <location>
        <begin position="50"/>
        <end position="69"/>
    </location>
</feature>
<comment type="caution">
    <text evidence="4">The sequence shown here is derived from an EMBL/GenBank/DDBJ whole genome shotgun (WGS) entry which is preliminary data.</text>
</comment>
<reference evidence="3" key="3">
    <citation type="submission" date="2021-10" db="EMBL/GenBank/DDBJ databases">
        <title>Collection of gut derived symbiotic bacterial strains cultured from healthy donors.</title>
        <authorList>
            <person name="Lin H."/>
            <person name="Littmann E."/>
            <person name="Kohout C."/>
            <person name="Pamer E.G."/>
        </authorList>
    </citation>
    <scope>NUCLEOTIDE SEQUENCE</scope>
    <source>
        <strain evidence="3">DFI.7.28A</strain>
    </source>
</reference>
<evidence type="ECO:0000313" key="9">
    <source>
        <dbReference type="Proteomes" id="UP000266698"/>
    </source>
</evidence>
<protein>
    <submittedName>
        <fullName evidence="3">GHKL domain-containing protein</fullName>
    </submittedName>
</protein>
<keyword evidence="1" id="KW-0812">Transmembrane</keyword>
<evidence type="ECO:0000256" key="1">
    <source>
        <dbReference type="SAM" id="Phobius"/>
    </source>
</evidence>
<dbReference type="PANTHER" id="PTHR40448">
    <property type="entry name" value="TWO-COMPONENT SENSOR HISTIDINE KINASE"/>
    <property type="match status" value="1"/>
</dbReference>
<dbReference type="InterPro" id="IPR032834">
    <property type="entry name" value="NatK-like_C"/>
</dbReference>
<feature type="transmembrane region" description="Helical" evidence="1">
    <location>
        <begin position="135"/>
        <end position="154"/>
    </location>
</feature>
<dbReference type="Gene3D" id="3.30.565.10">
    <property type="entry name" value="Histidine kinase-like ATPase, C-terminal domain"/>
    <property type="match status" value="1"/>
</dbReference>
<feature type="transmembrane region" description="Helical" evidence="1">
    <location>
        <begin position="76"/>
        <end position="97"/>
    </location>
</feature>
<gene>
    <name evidence="7" type="ORF">DW001_06385</name>
    <name evidence="6" type="ORF">DW912_14665</name>
    <name evidence="5" type="ORF">DW948_03325</name>
    <name evidence="4" type="ORF">LD38_13490</name>
    <name evidence="3" type="ORF">LIZ82_03915</name>
</gene>
<evidence type="ECO:0000313" key="10">
    <source>
        <dbReference type="Proteomes" id="UP000286220"/>
    </source>
</evidence>
<dbReference type="Proteomes" id="UP000266698">
    <property type="component" value="Unassembled WGS sequence"/>
</dbReference>
<feature type="transmembrane region" description="Helical" evidence="1">
    <location>
        <begin position="103"/>
        <end position="123"/>
    </location>
</feature>
<evidence type="ECO:0000313" key="4">
    <source>
        <dbReference type="EMBL" id="PWE82785.1"/>
    </source>
</evidence>
<evidence type="ECO:0000313" key="8">
    <source>
        <dbReference type="Proteomes" id="UP000245905"/>
    </source>
</evidence>
<dbReference type="EMBL" id="JAJCJQ010000003">
    <property type="protein sequence ID" value="MCB6960044.1"/>
    <property type="molecule type" value="Genomic_DNA"/>
</dbReference>
<dbReference type="EMBL" id="QSFZ01000019">
    <property type="protein sequence ID" value="RHA89388.1"/>
    <property type="molecule type" value="Genomic_DNA"/>
</dbReference>
<proteinExistence type="predicted"/>
<sequence>MILELILFEWLICKLEIGDIKLKKYFAFMLIMLMQLGEIIVIFIRPAQSIWYTILALPSALIATGILFKEKMWRKLAVFLFAYGYIDVIEYPIKIIVGSNNDLMVYIITIIIICLIGKIINQFKKVSSMIARIDPIYFMASSMIEIINMGIIVMTDDIILPGQDRLKIVINVLTMISFVMLGIFGIVFMFLGAYKKQLEIDNKIKQNYLIIQKEHYSQLYSHMREIRKIKHDMNAHINILYNLLDTEQYDEAVKYIYDIKMHYDIGKKLESYYDNGIIDAIIYYFNQKNPLIKFICMGNFSGRNEISDLTICTILSNCISNAVEACNRLQKKKKEIMINISNVRNYVVIMIENPIEWEVDISKLGRYTSKDDRLSHGYGVSNIIDEVRLCEGNYNFCADDGKFSVSIAIKK</sequence>
<evidence type="ECO:0000313" key="3">
    <source>
        <dbReference type="EMBL" id="MCB6960044.1"/>
    </source>
</evidence>
<reference evidence="9 10" key="2">
    <citation type="submission" date="2018-08" db="EMBL/GenBank/DDBJ databases">
        <title>A genome reference for cultivated species of the human gut microbiota.</title>
        <authorList>
            <person name="Zou Y."/>
            <person name="Xue W."/>
            <person name="Luo G."/>
        </authorList>
    </citation>
    <scope>NUCLEOTIDE SEQUENCE [LARGE SCALE GENOMIC DNA]</scope>
    <source>
        <strain evidence="7 9">AF36-2BH</strain>
        <strain evidence="6 10">AM42-17AT</strain>
        <strain evidence="5 11">AM44-1AT</strain>
    </source>
</reference>
<evidence type="ECO:0000313" key="7">
    <source>
        <dbReference type="EMBL" id="RHL79969.1"/>
    </source>
</evidence>
<evidence type="ECO:0000259" key="2">
    <source>
        <dbReference type="Pfam" id="PF14501"/>
    </source>
</evidence>
<keyword evidence="1" id="KW-1133">Transmembrane helix</keyword>
<dbReference type="Proteomes" id="UP000286341">
    <property type="component" value="Unassembled WGS sequence"/>
</dbReference>
<dbReference type="Pfam" id="PF14501">
    <property type="entry name" value="HATPase_c_5"/>
    <property type="match status" value="1"/>
</dbReference>
<evidence type="ECO:0000313" key="6">
    <source>
        <dbReference type="EMBL" id="RHA89388.1"/>
    </source>
</evidence>
<dbReference type="Proteomes" id="UP000286220">
    <property type="component" value="Unassembled WGS sequence"/>
</dbReference>
<dbReference type="EMBL" id="QRPB01000006">
    <property type="protein sequence ID" value="RHL79969.1"/>
    <property type="molecule type" value="Genomic_DNA"/>
</dbReference>
<name>A0A2U2EE42_9FIRM</name>
<dbReference type="GO" id="GO:0042802">
    <property type="term" value="F:identical protein binding"/>
    <property type="evidence" value="ECO:0007669"/>
    <property type="project" value="TreeGrafter"/>
</dbReference>